<dbReference type="RefSeq" id="XP_013893699.1">
    <property type="nucleotide sequence ID" value="XM_014038245.1"/>
</dbReference>
<dbReference type="GO" id="GO:0060271">
    <property type="term" value="P:cilium assembly"/>
    <property type="evidence" value="ECO:0007669"/>
    <property type="project" value="UniProtKB-ARBA"/>
</dbReference>
<dbReference type="GeneID" id="25730730"/>
<keyword evidence="5" id="KW-0547">Nucleotide-binding</keyword>
<dbReference type="Pfam" id="PF12781">
    <property type="entry name" value="AAA_9"/>
    <property type="match status" value="1"/>
</dbReference>
<name>A0A0D2LSU6_9CHLO</name>
<dbReference type="Gene3D" id="1.10.8.1220">
    <property type="match status" value="1"/>
</dbReference>
<keyword evidence="7" id="KW-0067">ATP-binding</keyword>
<reference evidence="15 16" key="1">
    <citation type="journal article" date="2013" name="BMC Genomics">
        <title>Reconstruction of the lipid metabolism for the microalga Monoraphidium neglectum from its genome sequence reveals characteristics suitable for biofuel production.</title>
        <authorList>
            <person name="Bogen C."/>
            <person name="Al-Dilaimi A."/>
            <person name="Albersmeier A."/>
            <person name="Wichmann J."/>
            <person name="Grundmann M."/>
            <person name="Rupp O."/>
            <person name="Lauersen K.J."/>
            <person name="Blifernez-Klassen O."/>
            <person name="Kalinowski J."/>
            <person name="Goesmann A."/>
            <person name="Mussgnug J.H."/>
            <person name="Kruse O."/>
        </authorList>
    </citation>
    <scope>NUCLEOTIDE SEQUENCE [LARGE SCALE GENOMIC DNA]</scope>
    <source>
        <strain evidence="15 16">SAG 48.87</strain>
    </source>
</reference>
<evidence type="ECO:0000256" key="3">
    <source>
        <dbReference type="ARBA" id="ARBA00022490"/>
    </source>
</evidence>
<evidence type="ECO:0000313" key="16">
    <source>
        <dbReference type="Proteomes" id="UP000054498"/>
    </source>
</evidence>
<keyword evidence="11" id="KW-0505">Motor protein</keyword>
<dbReference type="GO" id="GO:0005524">
    <property type="term" value="F:ATP binding"/>
    <property type="evidence" value="ECO:0007669"/>
    <property type="project" value="UniProtKB-KW"/>
</dbReference>
<dbReference type="GO" id="GO:0005929">
    <property type="term" value="C:cilium"/>
    <property type="evidence" value="ECO:0007669"/>
    <property type="project" value="UniProtKB-SubCell"/>
</dbReference>
<dbReference type="AlphaFoldDB" id="A0A0D2LSU6"/>
<feature type="non-terminal residue" evidence="15">
    <location>
        <position position="436"/>
    </location>
</feature>
<keyword evidence="4" id="KW-0493">Microtubule</keyword>
<evidence type="ECO:0000256" key="6">
    <source>
        <dbReference type="ARBA" id="ARBA00022794"/>
    </source>
</evidence>
<dbReference type="FunFam" id="1.10.8.1220:FF:000001">
    <property type="entry name" value="Dynein axonemal heavy chain 5"/>
    <property type="match status" value="1"/>
</dbReference>
<keyword evidence="8" id="KW-0243">Dynein</keyword>
<keyword evidence="3" id="KW-0963">Cytoplasm</keyword>
<organism evidence="15 16">
    <name type="scientific">Monoraphidium neglectum</name>
    <dbReference type="NCBI Taxonomy" id="145388"/>
    <lineage>
        <taxon>Eukaryota</taxon>
        <taxon>Viridiplantae</taxon>
        <taxon>Chlorophyta</taxon>
        <taxon>core chlorophytes</taxon>
        <taxon>Chlorophyceae</taxon>
        <taxon>CS clade</taxon>
        <taxon>Sphaeropleales</taxon>
        <taxon>Selenastraceae</taxon>
        <taxon>Monoraphidium</taxon>
    </lineage>
</organism>
<evidence type="ECO:0000256" key="8">
    <source>
        <dbReference type="ARBA" id="ARBA00023017"/>
    </source>
</evidence>
<dbReference type="Gene3D" id="3.40.50.300">
    <property type="entry name" value="P-loop containing nucleotide triphosphate hydrolases"/>
    <property type="match status" value="1"/>
</dbReference>
<dbReference type="PANTHER" id="PTHR22878">
    <property type="entry name" value="DYNEIN HEAVY CHAIN 6, AXONEMAL-LIKE-RELATED"/>
    <property type="match status" value="1"/>
</dbReference>
<evidence type="ECO:0000256" key="5">
    <source>
        <dbReference type="ARBA" id="ARBA00022741"/>
    </source>
</evidence>
<dbReference type="KEGG" id="mng:MNEG_13283"/>
<protein>
    <submittedName>
        <fullName evidence="15">Dynein heavy chain 7, axonemal</fullName>
    </submittedName>
</protein>
<keyword evidence="12" id="KW-0206">Cytoskeleton</keyword>
<evidence type="ECO:0000256" key="12">
    <source>
        <dbReference type="ARBA" id="ARBA00023212"/>
    </source>
</evidence>
<evidence type="ECO:0000256" key="13">
    <source>
        <dbReference type="ARBA" id="ARBA00023273"/>
    </source>
</evidence>
<evidence type="ECO:0000256" key="1">
    <source>
        <dbReference type="ARBA" id="ARBA00004138"/>
    </source>
</evidence>
<sequence>MERKSQLEVMKLTDADYMRRMENAVQFGYPVLLEGVAEELDASLEPLLLRDTFKQGGVTCIRLGDSVLEYSPSFRLYLTTKLRNPHYLPEVAVKVTLLNFSITRGGLEDQVLGLVVARERPELEEDKARLTVQGAENARQLAEIEDRIIAVLSASQGDILEDETAIDVISSSKALANDVAAKQAAAEKTARKIDEARAGYVPVAQLVAALFFVTSELGAVEPMYQYSLAWHLDLFADSITKADRAPAGRDALTKRIEALCRHFQGSLYVQVCRSLFEKDKLLFSFLMAVHVRAHIHKALDMGQLRWLLTGGVSDGGAQPKNPASWLSEKSWGEALRLEAAYPDAFGGLAEALAREQDKFKARHDGAAAAPGFRAVFDAADPLVAPFPAPWGAGLDPLQRLMLLRVLRPDKLVTGIHGFVASTLGQSYVEPPPFDLE</sequence>
<evidence type="ECO:0000259" key="14">
    <source>
        <dbReference type="Pfam" id="PF12781"/>
    </source>
</evidence>
<dbReference type="GO" id="GO:0045505">
    <property type="term" value="F:dynein intermediate chain binding"/>
    <property type="evidence" value="ECO:0007669"/>
    <property type="project" value="InterPro"/>
</dbReference>
<dbReference type="InterPro" id="IPR026983">
    <property type="entry name" value="DHC"/>
</dbReference>
<comment type="subcellular location">
    <subcellularLocation>
        <location evidence="1">Cell projection</location>
        <location evidence="1">Cilium</location>
    </subcellularLocation>
    <subcellularLocation>
        <location evidence="2">Cytoplasm</location>
        <location evidence="2">Cytoskeleton</location>
    </subcellularLocation>
</comment>
<dbReference type="GO" id="GO:0030286">
    <property type="term" value="C:dynein complex"/>
    <property type="evidence" value="ECO:0007669"/>
    <property type="project" value="UniProtKB-KW"/>
</dbReference>
<dbReference type="Proteomes" id="UP000054498">
    <property type="component" value="Unassembled WGS sequence"/>
</dbReference>
<evidence type="ECO:0000313" key="15">
    <source>
        <dbReference type="EMBL" id="KIY94679.1"/>
    </source>
</evidence>
<dbReference type="EMBL" id="KK103951">
    <property type="protein sequence ID" value="KIY94679.1"/>
    <property type="molecule type" value="Genomic_DNA"/>
</dbReference>
<evidence type="ECO:0000256" key="4">
    <source>
        <dbReference type="ARBA" id="ARBA00022701"/>
    </source>
</evidence>
<evidence type="ECO:0000256" key="7">
    <source>
        <dbReference type="ARBA" id="ARBA00022840"/>
    </source>
</evidence>
<gene>
    <name evidence="15" type="ORF">MNEG_13283</name>
</gene>
<evidence type="ECO:0000256" key="9">
    <source>
        <dbReference type="ARBA" id="ARBA00023054"/>
    </source>
</evidence>
<dbReference type="OrthoDB" id="530159at2759"/>
<dbReference type="GO" id="GO:0051959">
    <property type="term" value="F:dynein light intermediate chain binding"/>
    <property type="evidence" value="ECO:0007669"/>
    <property type="project" value="InterPro"/>
</dbReference>
<evidence type="ECO:0000256" key="10">
    <source>
        <dbReference type="ARBA" id="ARBA00023069"/>
    </source>
</evidence>
<dbReference type="GO" id="GO:0007018">
    <property type="term" value="P:microtubule-based movement"/>
    <property type="evidence" value="ECO:0007669"/>
    <property type="project" value="InterPro"/>
</dbReference>
<evidence type="ECO:0000256" key="2">
    <source>
        <dbReference type="ARBA" id="ARBA00004245"/>
    </source>
</evidence>
<dbReference type="GO" id="GO:0005874">
    <property type="term" value="C:microtubule"/>
    <property type="evidence" value="ECO:0007669"/>
    <property type="project" value="UniProtKB-KW"/>
</dbReference>
<dbReference type="InterPro" id="IPR035706">
    <property type="entry name" value="AAA_9"/>
</dbReference>
<keyword evidence="6" id="KW-0970">Cilium biogenesis/degradation</keyword>
<dbReference type="STRING" id="145388.A0A0D2LSU6"/>
<proteinExistence type="predicted"/>
<dbReference type="PANTHER" id="PTHR22878:SF70">
    <property type="entry name" value="DYNEIN HEAVY CHAIN 2, AXONEMAL"/>
    <property type="match status" value="1"/>
</dbReference>
<accession>A0A0D2LSU6</accession>
<keyword evidence="16" id="KW-1185">Reference proteome</keyword>
<feature type="domain" description="Dynein heavy chain ATP-binding dynein motor region" evidence="14">
    <location>
        <begin position="3"/>
        <end position="179"/>
    </location>
</feature>
<keyword evidence="10" id="KW-0969">Cilium</keyword>
<keyword evidence="13" id="KW-0966">Cell projection</keyword>
<keyword evidence="9" id="KW-0175">Coiled coil</keyword>
<dbReference type="InterPro" id="IPR027417">
    <property type="entry name" value="P-loop_NTPase"/>
</dbReference>
<evidence type="ECO:0000256" key="11">
    <source>
        <dbReference type="ARBA" id="ARBA00023175"/>
    </source>
</evidence>
<dbReference type="Gene3D" id="6.10.140.1060">
    <property type="match status" value="1"/>
</dbReference>